<name>A0ACC2IE88_9PEZI</name>
<comment type="caution">
    <text evidence="1">The sequence shown here is derived from an EMBL/GenBank/DDBJ whole genome shotgun (WGS) entry which is preliminary data.</text>
</comment>
<evidence type="ECO:0000313" key="2">
    <source>
        <dbReference type="Proteomes" id="UP001153334"/>
    </source>
</evidence>
<protein>
    <submittedName>
        <fullName evidence="1">Uncharacterized protein</fullName>
    </submittedName>
</protein>
<dbReference type="Proteomes" id="UP001153334">
    <property type="component" value="Unassembled WGS sequence"/>
</dbReference>
<dbReference type="EMBL" id="JAPESX010001525">
    <property type="protein sequence ID" value="KAJ8113462.1"/>
    <property type="molecule type" value="Genomic_DNA"/>
</dbReference>
<reference evidence="1" key="1">
    <citation type="submission" date="2022-11" db="EMBL/GenBank/DDBJ databases">
        <title>Genome Sequence of Nemania bipapillata.</title>
        <authorList>
            <person name="Buettner E."/>
        </authorList>
    </citation>
    <scope>NUCLEOTIDE SEQUENCE</scope>
    <source>
        <strain evidence="1">CP14</strain>
    </source>
</reference>
<proteinExistence type="predicted"/>
<accession>A0ACC2IE88</accession>
<keyword evidence="2" id="KW-1185">Reference proteome</keyword>
<sequence length="687" mass="78441">MPTPKAKKTASAEEKLSNRFAGLDVYEPSQEFLDAPDIERPVKAKEDNAVYEAETDVSIENAFFALNAAINDMDRVRARIQWIWSNYKRGVFDLVAAAIATNTAIELVRNLLDDIVPLLARHGGVGEMLHRFYALQCLEEGWSADNFTVGADKDFHYETYDIGNKTYFTVYRLLLAFIDVLQPGRIPLYKEGTFGYYDPTSDRSRKTGWEKYTDDRALLMPFFTELMTVIRGMSDWPAKDAFLHGMEELSQTKEVPFYAVFAAQIFLDITYELKEDIVKPFNTLVAHTTVMDNDIKSHFDFHAELKIKIWPASNDQWIRQLQQSIRWLAKDPLRTAQAKLYRGVGMELGDKETHRLYRMSPLTCGLFLYHYRSRYHDVGLAVANAWGSIQYCEHLYNALFHEGLLDDKWPDMDILITMLGEDSFFVGGELPATPQDYLRKFCLQMGTSPAAMIKGGRKNTSLHSKAGPRGLKEDASPVLSMFQARYVENSRQVDFTPEQVSQILALSRFEHEEGDGGYFKIGQIEDPKKLEEKKKLQHQLKSGGPNRAAKKSIMPLDQLLKPLVFALHVETLEYAYPYLSMHRWCWQLLRMVKDLCDPALRQIFTPAYMQKETELPWVVGWIFSAATGPEDRGPDRRPLQLAADAMNILLDSGASAVICEKVLGEKLKMPIKFNIEDGTVTFGNFRS</sequence>
<organism evidence="1 2">
    <name type="scientific">Nemania bipapillata</name>
    <dbReference type="NCBI Taxonomy" id="110536"/>
    <lineage>
        <taxon>Eukaryota</taxon>
        <taxon>Fungi</taxon>
        <taxon>Dikarya</taxon>
        <taxon>Ascomycota</taxon>
        <taxon>Pezizomycotina</taxon>
        <taxon>Sordariomycetes</taxon>
        <taxon>Xylariomycetidae</taxon>
        <taxon>Xylariales</taxon>
        <taxon>Xylariaceae</taxon>
        <taxon>Nemania</taxon>
    </lineage>
</organism>
<gene>
    <name evidence="1" type="ORF">ONZ43_g5150</name>
</gene>
<evidence type="ECO:0000313" key="1">
    <source>
        <dbReference type="EMBL" id="KAJ8113462.1"/>
    </source>
</evidence>